<comment type="caution">
    <text evidence="2">The sequence shown here is derived from an EMBL/GenBank/DDBJ whole genome shotgun (WGS) entry which is preliminary data.</text>
</comment>
<organism evidence="2 3">
    <name type="scientific">Periplaneta americana</name>
    <name type="common">American cockroach</name>
    <name type="synonym">Blatta americana</name>
    <dbReference type="NCBI Taxonomy" id="6978"/>
    <lineage>
        <taxon>Eukaryota</taxon>
        <taxon>Metazoa</taxon>
        <taxon>Ecdysozoa</taxon>
        <taxon>Arthropoda</taxon>
        <taxon>Hexapoda</taxon>
        <taxon>Insecta</taxon>
        <taxon>Pterygota</taxon>
        <taxon>Neoptera</taxon>
        <taxon>Polyneoptera</taxon>
        <taxon>Dictyoptera</taxon>
        <taxon>Blattodea</taxon>
        <taxon>Blattoidea</taxon>
        <taxon>Blattidae</taxon>
        <taxon>Blattinae</taxon>
        <taxon>Periplaneta</taxon>
    </lineage>
</organism>
<keyword evidence="3" id="KW-1185">Reference proteome</keyword>
<dbReference type="SUPFAM" id="SSF56672">
    <property type="entry name" value="DNA/RNA polymerases"/>
    <property type="match status" value="1"/>
</dbReference>
<dbReference type="InterPro" id="IPR043502">
    <property type="entry name" value="DNA/RNA_pol_sf"/>
</dbReference>
<evidence type="ECO:0000313" key="3">
    <source>
        <dbReference type="Proteomes" id="UP001148838"/>
    </source>
</evidence>
<dbReference type="EMBL" id="JAJSOF020000031">
    <property type="protein sequence ID" value="KAJ4431568.1"/>
    <property type="molecule type" value="Genomic_DNA"/>
</dbReference>
<reference evidence="2 3" key="1">
    <citation type="journal article" date="2022" name="Allergy">
        <title>Genome assembly and annotation of Periplaneta americana reveal a comprehensive cockroach allergen profile.</title>
        <authorList>
            <person name="Wang L."/>
            <person name="Xiong Q."/>
            <person name="Saelim N."/>
            <person name="Wang L."/>
            <person name="Nong W."/>
            <person name="Wan A.T."/>
            <person name="Shi M."/>
            <person name="Liu X."/>
            <person name="Cao Q."/>
            <person name="Hui J.H.L."/>
            <person name="Sookrung N."/>
            <person name="Leung T.F."/>
            <person name="Tungtrongchitr A."/>
            <person name="Tsui S.K.W."/>
        </authorList>
    </citation>
    <scope>NUCLEOTIDE SEQUENCE [LARGE SCALE GENOMIC DNA]</scope>
    <source>
        <strain evidence="2">PWHHKU_190912</strain>
    </source>
</reference>
<feature type="domain" description="Reverse transcriptase" evidence="1">
    <location>
        <begin position="50"/>
        <end position="348"/>
    </location>
</feature>
<dbReference type="PANTHER" id="PTHR33332">
    <property type="entry name" value="REVERSE TRANSCRIPTASE DOMAIN-CONTAINING PROTEIN"/>
    <property type="match status" value="1"/>
</dbReference>
<dbReference type="PROSITE" id="PS50878">
    <property type="entry name" value="RT_POL"/>
    <property type="match status" value="1"/>
</dbReference>
<evidence type="ECO:0000313" key="2">
    <source>
        <dbReference type="EMBL" id="KAJ4431568.1"/>
    </source>
</evidence>
<accession>A0ABQ8SC48</accession>
<sequence length="402" mass="46669">MTENRSKHVNKFRLDIESVAMTINFRMGILKKNNGAKAAYLPILLNVIMAKIRISMRRVFYSYSKVVVITEDVQNVHLLLEYRPHIDVSLTCEHDPKLQEYCVCPQNMSQFDYEGIPNQAPETNKPMILNGPKVEIERIQISLCTERESHAAVQRANTVVRTEHFRLLLMSDKLRGLVSTSRNNNIEKAFDKVWHEGLLFKLKPIVSDTLFRILQSYLCNRIFSVKYENVVSQVRSIQTGVPQGSVLGPYLYLIYVSDFPRDANLTTAQFADDVAVLCKDSCEMAANKLQQFLHLVDICCNKWKVKMNPRKSNVIQFTYKRKTENQSITLQGEEVSHAESVRYLGLYLDRKLTWNTHISNLVKRLRHKLYQVKHLLKGSSPLPLHLKRHIFLIDQTYMDVWL</sequence>
<protein>
    <recommendedName>
        <fullName evidence="1">Reverse transcriptase domain-containing protein</fullName>
    </recommendedName>
</protein>
<evidence type="ECO:0000259" key="1">
    <source>
        <dbReference type="PROSITE" id="PS50878"/>
    </source>
</evidence>
<proteinExistence type="predicted"/>
<dbReference type="InterPro" id="IPR000477">
    <property type="entry name" value="RT_dom"/>
</dbReference>
<name>A0ABQ8SC48_PERAM</name>
<dbReference type="Pfam" id="PF00078">
    <property type="entry name" value="RVT_1"/>
    <property type="match status" value="1"/>
</dbReference>
<dbReference type="Proteomes" id="UP001148838">
    <property type="component" value="Unassembled WGS sequence"/>
</dbReference>
<gene>
    <name evidence="2" type="ORF">ANN_20167</name>
</gene>